<evidence type="ECO:0000313" key="2">
    <source>
        <dbReference type="EMBL" id="KAG5512711.1"/>
    </source>
</evidence>
<feature type="region of interest" description="Disordered" evidence="1">
    <location>
        <begin position="1"/>
        <end position="65"/>
    </location>
</feature>
<dbReference type="Proteomes" id="UP000823749">
    <property type="component" value="Unassembled WGS sequence"/>
</dbReference>
<comment type="caution">
    <text evidence="2">The sequence shown here is derived from an EMBL/GenBank/DDBJ whole genome shotgun (WGS) entry which is preliminary data.</text>
</comment>
<evidence type="ECO:0000313" key="3">
    <source>
        <dbReference type="Proteomes" id="UP000823749"/>
    </source>
</evidence>
<reference evidence="2" key="1">
    <citation type="submission" date="2020-08" db="EMBL/GenBank/DDBJ databases">
        <title>Plant Genome Project.</title>
        <authorList>
            <person name="Zhang R.-G."/>
        </authorList>
    </citation>
    <scope>NUCLEOTIDE SEQUENCE</scope>
    <source>
        <strain evidence="2">WSP0</strain>
        <tissue evidence="2">Leaf</tissue>
    </source>
</reference>
<organism evidence="2 3">
    <name type="scientific">Rhododendron griersonianum</name>
    <dbReference type="NCBI Taxonomy" id="479676"/>
    <lineage>
        <taxon>Eukaryota</taxon>
        <taxon>Viridiplantae</taxon>
        <taxon>Streptophyta</taxon>
        <taxon>Embryophyta</taxon>
        <taxon>Tracheophyta</taxon>
        <taxon>Spermatophyta</taxon>
        <taxon>Magnoliopsida</taxon>
        <taxon>eudicotyledons</taxon>
        <taxon>Gunneridae</taxon>
        <taxon>Pentapetalae</taxon>
        <taxon>asterids</taxon>
        <taxon>Ericales</taxon>
        <taxon>Ericaceae</taxon>
        <taxon>Ericoideae</taxon>
        <taxon>Rhodoreae</taxon>
        <taxon>Rhododendron</taxon>
    </lineage>
</organism>
<keyword evidence="3" id="KW-1185">Reference proteome</keyword>
<sequence length="65" mass="7296">MGLDPERRDSQNQLLTRKKRSCIDSEIVKNTMDPSSSSRSDPFEPSDPFDSQGVKQVKPRSSDPS</sequence>
<feature type="compositionally biased region" description="Basic and acidic residues" evidence="1">
    <location>
        <begin position="1"/>
        <end position="10"/>
    </location>
</feature>
<name>A0AAV6HID5_9ERIC</name>
<proteinExistence type="predicted"/>
<accession>A0AAV6HID5</accession>
<dbReference type="EMBL" id="JACTNZ010000045">
    <property type="protein sequence ID" value="KAG5512711.1"/>
    <property type="molecule type" value="Genomic_DNA"/>
</dbReference>
<evidence type="ECO:0000256" key="1">
    <source>
        <dbReference type="SAM" id="MobiDB-lite"/>
    </source>
</evidence>
<gene>
    <name evidence="2" type="ORF">RHGRI_038890</name>
</gene>
<dbReference type="AlphaFoldDB" id="A0AAV6HID5"/>
<protein>
    <submittedName>
        <fullName evidence="2">Uncharacterized protein</fullName>
    </submittedName>
</protein>